<dbReference type="GO" id="GO:0003743">
    <property type="term" value="F:translation initiation factor activity"/>
    <property type="evidence" value="ECO:0007669"/>
    <property type="project" value="InterPro"/>
</dbReference>
<sequence length="165" mass="19114">MSATTDQRQLNDKWVLYHHLPSEKNWTLSGYTVLSNDISTVNSVIAVKNYLPENMIKYSMLFLMRHGISPLWEDPKNRNGGCFSYKIFNKHVEQVWRDLMCTLCGETLCDAKFCSYINGITISPKKNFCIVKIWMSTKEFQDPNIIRPVENLTKHGSVFKSHSES</sequence>
<name>A0A6C0HJF1_9ZZZZ</name>
<dbReference type="InterPro" id="IPR001040">
    <property type="entry name" value="TIF_eIF_4E"/>
</dbReference>
<dbReference type="AlphaFoldDB" id="A0A6C0HJF1"/>
<dbReference type="EMBL" id="MN739970">
    <property type="protein sequence ID" value="QHT80500.1"/>
    <property type="molecule type" value="Genomic_DNA"/>
</dbReference>
<dbReference type="GO" id="GO:0016281">
    <property type="term" value="C:eukaryotic translation initiation factor 4F complex"/>
    <property type="evidence" value="ECO:0007669"/>
    <property type="project" value="TreeGrafter"/>
</dbReference>
<dbReference type="PANTHER" id="PTHR11960">
    <property type="entry name" value="EUKARYOTIC TRANSLATION INITIATION FACTOR 4E RELATED"/>
    <property type="match status" value="1"/>
</dbReference>
<dbReference type="Pfam" id="PF01652">
    <property type="entry name" value="IF4E"/>
    <property type="match status" value="1"/>
</dbReference>
<proteinExistence type="predicted"/>
<evidence type="ECO:0008006" key="2">
    <source>
        <dbReference type="Google" id="ProtNLM"/>
    </source>
</evidence>
<dbReference type="GO" id="GO:0000340">
    <property type="term" value="F:RNA 7-methylguanosine cap binding"/>
    <property type="evidence" value="ECO:0007669"/>
    <property type="project" value="TreeGrafter"/>
</dbReference>
<dbReference type="SUPFAM" id="SSF55418">
    <property type="entry name" value="eIF4e-like"/>
    <property type="match status" value="1"/>
</dbReference>
<protein>
    <recommendedName>
        <fullName evidence="2">Eukaryotic translation initiation factor 4E</fullName>
    </recommendedName>
</protein>
<dbReference type="Gene3D" id="3.30.760.10">
    <property type="entry name" value="RNA Cap, Translation Initiation Factor Eif4e"/>
    <property type="match status" value="1"/>
</dbReference>
<accession>A0A6C0HJF1</accession>
<organism evidence="1">
    <name type="scientific">viral metagenome</name>
    <dbReference type="NCBI Taxonomy" id="1070528"/>
    <lineage>
        <taxon>unclassified sequences</taxon>
        <taxon>metagenomes</taxon>
        <taxon>organismal metagenomes</taxon>
    </lineage>
</organism>
<evidence type="ECO:0000313" key="1">
    <source>
        <dbReference type="EMBL" id="QHT80500.1"/>
    </source>
</evidence>
<reference evidence="1" key="1">
    <citation type="journal article" date="2020" name="Nature">
        <title>Giant virus diversity and host interactions through global metagenomics.</title>
        <authorList>
            <person name="Schulz F."/>
            <person name="Roux S."/>
            <person name="Paez-Espino D."/>
            <person name="Jungbluth S."/>
            <person name="Walsh D.A."/>
            <person name="Denef V.J."/>
            <person name="McMahon K.D."/>
            <person name="Konstantinidis K.T."/>
            <person name="Eloe-Fadrosh E.A."/>
            <person name="Kyrpides N.C."/>
            <person name="Woyke T."/>
        </authorList>
    </citation>
    <scope>NUCLEOTIDE SEQUENCE</scope>
    <source>
        <strain evidence="1">GVMAG-M-3300023184-120</strain>
    </source>
</reference>
<dbReference type="InterPro" id="IPR023398">
    <property type="entry name" value="TIF_eIF4e-like"/>
</dbReference>